<proteinExistence type="inferred from homology"/>
<evidence type="ECO:0000256" key="9">
    <source>
        <dbReference type="PIRNR" id="PIRNR027109"/>
    </source>
</evidence>
<sequence>MLDVKLVSYSKLGANFAHSTLLREEDHSLNASPWSEDVSNSMALEIDQLLLQLSEINDKMTRCDASVALPHILQHHRGKLHDFKLDFKKTRANIMQTREHADLLLSVRDDISEYKKNTGMNSRTENLLRERGSIHGVDHIADQLIAQAQEARDQLAGQRSLLQNTLATLAGMRGSLPGINSIMGSIKKKKYRDMVVLGSFIAFCICFLLFYWLRS</sequence>
<dbReference type="PIRSF" id="PIRSF027109">
    <property type="entry name" value="Golgi_SNARE"/>
    <property type="match status" value="1"/>
</dbReference>
<dbReference type="Proteomes" id="UP000011083">
    <property type="component" value="Unassembled WGS sequence"/>
</dbReference>
<comment type="function">
    <text evidence="9">Involved in transport from the ER to the Golgi apparatus as well as in intra-Golgi transport. It belongs to a super-family of proteins called t-SNAREs or soluble NSF (N-ethylmaleimide-sensitive factor) attachment protein receptor.</text>
</comment>
<dbReference type="GO" id="GO:0015031">
    <property type="term" value="P:protein transport"/>
    <property type="evidence" value="ECO:0007669"/>
    <property type="project" value="UniProtKB-KW"/>
</dbReference>
<dbReference type="RefSeq" id="XP_004332805.1">
    <property type="nucleotide sequence ID" value="XM_004332757.1"/>
</dbReference>
<dbReference type="PANTHER" id="PTHR21094">
    <property type="entry name" value="GOS-28 SNARE- RELATED"/>
    <property type="match status" value="1"/>
</dbReference>
<evidence type="ECO:0000256" key="6">
    <source>
        <dbReference type="ARBA" id="ARBA00022989"/>
    </source>
</evidence>
<evidence type="ECO:0000313" key="11">
    <source>
        <dbReference type="EMBL" id="ELR10792.1"/>
    </source>
</evidence>
<accession>L8GCJ1</accession>
<keyword evidence="5 9" id="KW-0653">Protein transport</keyword>
<keyword evidence="9" id="KW-0931">ER-Golgi transport</keyword>
<keyword evidence="7 9" id="KW-0333">Golgi apparatus</keyword>
<dbReference type="STRING" id="1257118.L8GCJ1"/>
<dbReference type="GO" id="GO:0006888">
    <property type="term" value="P:endoplasmic reticulum to Golgi vesicle-mediated transport"/>
    <property type="evidence" value="ECO:0007669"/>
    <property type="project" value="InterPro"/>
</dbReference>
<dbReference type="InterPro" id="IPR023601">
    <property type="entry name" value="Golgi_SNAP_su1"/>
</dbReference>
<dbReference type="GO" id="GO:0005797">
    <property type="term" value="C:Golgi medial cisterna"/>
    <property type="evidence" value="ECO:0007669"/>
    <property type="project" value="TreeGrafter"/>
</dbReference>
<dbReference type="GeneID" id="14911178"/>
<dbReference type="GO" id="GO:0005801">
    <property type="term" value="C:cis-Golgi network"/>
    <property type="evidence" value="ECO:0007669"/>
    <property type="project" value="InterPro"/>
</dbReference>
<dbReference type="EMBL" id="KB008174">
    <property type="protein sequence ID" value="ELR10792.1"/>
    <property type="molecule type" value="Genomic_DNA"/>
</dbReference>
<keyword evidence="12" id="KW-1185">Reference proteome</keyword>
<protein>
    <recommendedName>
        <fullName evidence="9">Golgi SNAP receptor complex member 1</fullName>
    </recommendedName>
</protein>
<name>L8GCJ1_ACACF</name>
<keyword evidence="8 9" id="KW-0472">Membrane</keyword>
<dbReference type="OMA" id="QAYAVND"/>
<evidence type="ECO:0000256" key="10">
    <source>
        <dbReference type="SAM" id="Phobius"/>
    </source>
</evidence>
<dbReference type="GO" id="GO:0031201">
    <property type="term" value="C:SNARE complex"/>
    <property type="evidence" value="ECO:0007669"/>
    <property type="project" value="TreeGrafter"/>
</dbReference>
<dbReference type="AlphaFoldDB" id="L8GCJ1"/>
<dbReference type="GO" id="GO:0005484">
    <property type="term" value="F:SNAP receptor activity"/>
    <property type="evidence" value="ECO:0007669"/>
    <property type="project" value="TreeGrafter"/>
</dbReference>
<evidence type="ECO:0000256" key="4">
    <source>
        <dbReference type="ARBA" id="ARBA00022692"/>
    </source>
</evidence>
<dbReference type="GO" id="GO:0000139">
    <property type="term" value="C:Golgi membrane"/>
    <property type="evidence" value="ECO:0007669"/>
    <property type="project" value="UniProtKB-SubCell"/>
</dbReference>
<reference evidence="11 12" key="1">
    <citation type="journal article" date="2013" name="Genome Biol.">
        <title>Genome of Acanthamoeba castellanii highlights extensive lateral gene transfer and early evolution of tyrosine kinase signaling.</title>
        <authorList>
            <person name="Clarke M."/>
            <person name="Lohan A.J."/>
            <person name="Liu B."/>
            <person name="Lagkouvardos I."/>
            <person name="Roy S."/>
            <person name="Zafar N."/>
            <person name="Bertelli C."/>
            <person name="Schilde C."/>
            <person name="Kianianmomeni A."/>
            <person name="Burglin T.R."/>
            <person name="Frech C."/>
            <person name="Turcotte B."/>
            <person name="Kopec K.O."/>
            <person name="Synnott J.M."/>
            <person name="Choo C."/>
            <person name="Paponov I."/>
            <person name="Finkler A."/>
            <person name="Soon Heng Tan C."/>
            <person name="Hutchins A.P."/>
            <person name="Weinmeier T."/>
            <person name="Rattei T."/>
            <person name="Chu J.S."/>
            <person name="Gimenez G."/>
            <person name="Irimia M."/>
            <person name="Rigden D.J."/>
            <person name="Fitzpatrick D.A."/>
            <person name="Lorenzo-Morales J."/>
            <person name="Bateman A."/>
            <person name="Chiu C.H."/>
            <person name="Tang P."/>
            <person name="Hegemann P."/>
            <person name="Fromm H."/>
            <person name="Raoult D."/>
            <person name="Greub G."/>
            <person name="Miranda-Saavedra D."/>
            <person name="Chen N."/>
            <person name="Nash P."/>
            <person name="Ginger M.L."/>
            <person name="Horn M."/>
            <person name="Schaap P."/>
            <person name="Caler L."/>
            <person name="Loftus B."/>
        </authorList>
    </citation>
    <scope>NUCLEOTIDE SEQUENCE [LARGE SCALE GENOMIC DNA]</scope>
    <source>
        <strain evidence="11 12">Neff</strain>
    </source>
</reference>
<dbReference type="KEGG" id="acan:ACA1_108290"/>
<keyword evidence="4 10" id="KW-0812">Transmembrane</keyword>
<dbReference type="Pfam" id="PF12352">
    <property type="entry name" value="V-SNARE_C"/>
    <property type="match status" value="1"/>
</dbReference>
<keyword evidence="11" id="KW-0675">Receptor</keyword>
<dbReference type="OrthoDB" id="422156at2759"/>
<gene>
    <name evidence="11" type="ORF">ACA1_108290</name>
</gene>
<evidence type="ECO:0000256" key="2">
    <source>
        <dbReference type="ARBA" id="ARBA00008473"/>
    </source>
</evidence>
<keyword evidence="3 9" id="KW-0813">Transport</keyword>
<evidence type="ECO:0000313" key="12">
    <source>
        <dbReference type="Proteomes" id="UP000011083"/>
    </source>
</evidence>
<evidence type="ECO:0000256" key="1">
    <source>
        <dbReference type="ARBA" id="ARBA00004409"/>
    </source>
</evidence>
<dbReference type="PANTHER" id="PTHR21094:SF2">
    <property type="entry name" value="GOLGI SNAP RECEPTOR COMPLEX MEMBER 1"/>
    <property type="match status" value="1"/>
</dbReference>
<feature type="transmembrane region" description="Helical" evidence="10">
    <location>
        <begin position="194"/>
        <end position="213"/>
    </location>
</feature>
<dbReference type="GO" id="GO:0048219">
    <property type="term" value="P:inter-Golgi cisterna vesicle-mediated transport"/>
    <property type="evidence" value="ECO:0007669"/>
    <property type="project" value="TreeGrafter"/>
</dbReference>
<comment type="subcellular location">
    <subcellularLocation>
        <location evidence="1">Golgi apparatus membrane</location>
        <topology evidence="1">Single-pass type IV membrane protein</topology>
    </subcellularLocation>
</comment>
<organism evidence="11 12">
    <name type="scientific">Acanthamoeba castellanii (strain ATCC 30010 / Neff)</name>
    <dbReference type="NCBI Taxonomy" id="1257118"/>
    <lineage>
        <taxon>Eukaryota</taxon>
        <taxon>Amoebozoa</taxon>
        <taxon>Discosea</taxon>
        <taxon>Longamoebia</taxon>
        <taxon>Centramoebida</taxon>
        <taxon>Acanthamoebidae</taxon>
        <taxon>Acanthamoeba</taxon>
    </lineage>
</organism>
<evidence type="ECO:0000256" key="8">
    <source>
        <dbReference type="ARBA" id="ARBA00023136"/>
    </source>
</evidence>
<dbReference type="GO" id="GO:0006906">
    <property type="term" value="P:vesicle fusion"/>
    <property type="evidence" value="ECO:0007669"/>
    <property type="project" value="TreeGrafter"/>
</dbReference>
<comment type="subunit">
    <text evidence="9">Component of several multiprotein Golgi SNARE complexes.</text>
</comment>
<evidence type="ECO:0000256" key="7">
    <source>
        <dbReference type="ARBA" id="ARBA00023034"/>
    </source>
</evidence>
<comment type="similarity">
    <text evidence="2 9">Belongs to the GOSR1 family.</text>
</comment>
<evidence type="ECO:0000256" key="3">
    <source>
        <dbReference type="ARBA" id="ARBA00022448"/>
    </source>
</evidence>
<evidence type="ECO:0000256" key="5">
    <source>
        <dbReference type="ARBA" id="ARBA00022927"/>
    </source>
</evidence>
<keyword evidence="6 10" id="KW-1133">Transmembrane helix</keyword>
<dbReference type="VEuPathDB" id="AmoebaDB:ACA1_108290"/>